<dbReference type="Proteomes" id="UP000516307">
    <property type="component" value="Segment"/>
</dbReference>
<evidence type="ECO:0000256" key="1">
    <source>
        <dbReference type="SAM" id="Phobius"/>
    </source>
</evidence>
<protein>
    <submittedName>
        <fullName evidence="2">Uncharacterized protein</fullName>
    </submittedName>
</protein>
<dbReference type="KEGG" id="vg:77925961"/>
<feature type="transmembrane region" description="Helical" evidence="1">
    <location>
        <begin position="24"/>
        <end position="46"/>
    </location>
</feature>
<dbReference type="GeneID" id="77925961"/>
<feature type="transmembrane region" description="Helical" evidence="1">
    <location>
        <begin position="53"/>
        <end position="72"/>
    </location>
</feature>
<keyword evidence="3" id="KW-1185">Reference proteome</keyword>
<name>A0A7G3KB28_9CAUD</name>
<accession>A0A7G3KB28</accession>
<dbReference type="EMBL" id="MN087708">
    <property type="protein sequence ID" value="QEA10607.1"/>
    <property type="molecule type" value="Genomic_DNA"/>
</dbReference>
<sequence length="122" mass="13485">MSGYQPKASKPNVKTYWYDDFDKAVNTCGHLVGWIGYPVFIYLFLWSQLMANGLSIFMAIVAIVLCIIPAIIASVLVGGIIGLAACCIGGSIHGIVLKKREKIEEKQKEFDKFIKGCRNGRN</sequence>
<keyword evidence="1" id="KW-0812">Transmembrane</keyword>
<dbReference type="RefSeq" id="YP_010650379.1">
    <property type="nucleotide sequence ID" value="NC_070777.1"/>
</dbReference>
<reference evidence="2 3" key="1">
    <citation type="submission" date="2019-06" db="EMBL/GenBank/DDBJ databases">
        <authorList>
            <person name="Lin W."/>
            <person name="Gao M."/>
            <person name="Li D."/>
        </authorList>
    </citation>
    <scope>NUCLEOTIDE SEQUENCE [LARGE SCALE GENOMIC DNA]</scope>
</reference>
<keyword evidence="1" id="KW-0472">Membrane</keyword>
<feature type="transmembrane region" description="Helical" evidence="1">
    <location>
        <begin position="78"/>
        <end position="97"/>
    </location>
</feature>
<keyword evidence="1" id="KW-1133">Transmembrane helix</keyword>
<evidence type="ECO:0000313" key="3">
    <source>
        <dbReference type="Proteomes" id="UP000516307"/>
    </source>
</evidence>
<evidence type="ECO:0000313" key="2">
    <source>
        <dbReference type="EMBL" id="QEA10607.1"/>
    </source>
</evidence>
<proteinExistence type="predicted"/>
<organism evidence="2 3">
    <name type="scientific">Enterobacter phage vB_EhoM-IME523</name>
    <dbReference type="NCBI Taxonomy" id="2596709"/>
    <lineage>
        <taxon>Viruses</taxon>
        <taxon>Duplodnaviria</taxon>
        <taxon>Heunggongvirae</taxon>
        <taxon>Uroviricota</taxon>
        <taxon>Caudoviricetes</taxon>
        <taxon>Pantevenvirales</taxon>
        <taxon>Straboviridae</taxon>
        <taxon>Tevenvirinae</taxon>
        <taxon>Kanagawavirus</taxon>
        <taxon>Kanagawavirus eclm</taxon>
    </lineage>
</organism>